<name>A0A8S1NHQ6_9CILI</name>
<dbReference type="Proteomes" id="UP000692954">
    <property type="component" value="Unassembled WGS sequence"/>
</dbReference>
<comment type="caution">
    <text evidence="1">The sequence shown here is derived from an EMBL/GenBank/DDBJ whole genome shotgun (WGS) entry which is preliminary data.</text>
</comment>
<protein>
    <submittedName>
        <fullName evidence="1">Uncharacterized protein</fullName>
    </submittedName>
</protein>
<gene>
    <name evidence="1" type="ORF">PSON_ATCC_30995.1.T0550035</name>
</gene>
<sequence>MVSNIDGNKEDLICQTFHRMIIKSNFNRSQIYSIKINQNLMLFQSY</sequence>
<dbReference type="EMBL" id="CAJJDN010000055">
    <property type="protein sequence ID" value="CAD8089896.1"/>
    <property type="molecule type" value="Genomic_DNA"/>
</dbReference>
<reference evidence="1" key="1">
    <citation type="submission" date="2021-01" db="EMBL/GenBank/DDBJ databases">
        <authorList>
            <consortium name="Genoscope - CEA"/>
            <person name="William W."/>
        </authorList>
    </citation>
    <scope>NUCLEOTIDE SEQUENCE</scope>
</reference>
<evidence type="ECO:0000313" key="2">
    <source>
        <dbReference type="Proteomes" id="UP000692954"/>
    </source>
</evidence>
<keyword evidence="2" id="KW-1185">Reference proteome</keyword>
<organism evidence="1 2">
    <name type="scientific">Paramecium sonneborni</name>
    <dbReference type="NCBI Taxonomy" id="65129"/>
    <lineage>
        <taxon>Eukaryota</taxon>
        <taxon>Sar</taxon>
        <taxon>Alveolata</taxon>
        <taxon>Ciliophora</taxon>
        <taxon>Intramacronucleata</taxon>
        <taxon>Oligohymenophorea</taxon>
        <taxon>Peniculida</taxon>
        <taxon>Parameciidae</taxon>
        <taxon>Paramecium</taxon>
    </lineage>
</organism>
<evidence type="ECO:0000313" key="1">
    <source>
        <dbReference type="EMBL" id="CAD8089896.1"/>
    </source>
</evidence>
<proteinExistence type="predicted"/>
<accession>A0A8S1NHQ6</accession>
<dbReference type="AlphaFoldDB" id="A0A8S1NHQ6"/>